<dbReference type="RefSeq" id="WP_144562840.1">
    <property type="nucleotide sequence ID" value="NZ_VIVN01000002.1"/>
</dbReference>
<reference evidence="3 4" key="1">
    <citation type="submission" date="2019-06" db="EMBL/GenBank/DDBJ databases">
        <title>Sorghum-associated microbial communities from plants grown in Nebraska, USA.</title>
        <authorList>
            <person name="Schachtman D."/>
        </authorList>
    </citation>
    <scope>NUCLEOTIDE SEQUENCE [LARGE SCALE GENOMIC DNA]</scope>
    <source>
        <strain evidence="3 4">2482</strain>
    </source>
</reference>
<dbReference type="Pfam" id="PF00248">
    <property type="entry name" value="Aldo_ket_red"/>
    <property type="match status" value="1"/>
</dbReference>
<accession>A0A561DRR9</accession>
<comment type="caution">
    <text evidence="3">The sequence shown here is derived from an EMBL/GenBank/DDBJ whole genome shotgun (WGS) entry which is preliminary data.</text>
</comment>
<evidence type="ECO:0000313" key="4">
    <source>
        <dbReference type="Proteomes" id="UP000319671"/>
    </source>
</evidence>
<dbReference type="GO" id="GO:0005737">
    <property type="term" value="C:cytoplasm"/>
    <property type="evidence" value="ECO:0007669"/>
    <property type="project" value="TreeGrafter"/>
</dbReference>
<dbReference type="InterPro" id="IPR023210">
    <property type="entry name" value="NADP_OxRdtase_dom"/>
</dbReference>
<name>A0A561DRR9_9BACI</name>
<protein>
    <submittedName>
        <fullName evidence="3">Aryl-alcohol dehydrogenase-like predicted oxidoreductase</fullName>
    </submittedName>
</protein>
<keyword evidence="1" id="KW-0560">Oxidoreductase</keyword>
<organism evidence="3 4">
    <name type="scientific">Neobacillus bataviensis</name>
    <dbReference type="NCBI Taxonomy" id="220685"/>
    <lineage>
        <taxon>Bacteria</taxon>
        <taxon>Bacillati</taxon>
        <taxon>Bacillota</taxon>
        <taxon>Bacilli</taxon>
        <taxon>Bacillales</taxon>
        <taxon>Bacillaceae</taxon>
        <taxon>Neobacillus</taxon>
    </lineage>
</organism>
<dbReference type="InterPro" id="IPR036812">
    <property type="entry name" value="NAD(P)_OxRdtase_dom_sf"/>
</dbReference>
<feature type="domain" description="NADP-dependent oxidoreductase" evidence="2">
    <location>
        <begin position="15"/>
        <end position="311"/>
    </location>
</feature>
<dbReference type="AlphaFoldDB" id="A0A561DRR9"/>
<keyword evidence="4" id="KW-1185">Reference proteome</keyword>
<evidence type="ECO:0000259" key="2">
    <source>
        <dbReference type="Pfam" id="PF00248"/>
    </source>
</evidence>
<proteinExistence type="predicted"/>
<dbReference type="PANTHER" id="PTHR43625">
    <property type="entry name" value="AFLATOXIN B1 ALDEHYDE REDUCTASE"/>
    <property type="match status" value="1"/>
</dbReference>
<dbReference type="EMBL" id="VIVN01000002">
    <property type="protein sequence ID" value="TWE05989.1"/>
    <property type="molecule type" value="Genomic_DNA"/>
</dbReference>
<evidence type="ECO:0000313" key="3">
    <source>
        <dbReference type="EMBL" id="TWE05989.1"/>
    </source>
</evidence>
<gene>
    <name evidence="3" type="ORF">FB550_1024</name>
</gene>
<dbReference type="InterPro" id="IPR050791">
    <property type="entry name" value="Aldo-Keto_reductase"/>
</dbReference>
<dbReference type="Proteomes" id="UP000319671">
    <property type="component" value="Unassembled WGS sequence"/>
</dbReference>
<dbReference type="SUPFAM" id="SSF51430">
    <property type="entry name" value="NAD(P)-linked oxidoreductase"/>
    <property type="match status" value="1"/>
</dbReference>
<sequence length="332" mass="36868">MKKRALGHNGPLVSEIGLGCMGMSWLYGNAERSESIATIHATLEEGITLFDTGDFYGDGHNELLLREAFQGIQRENAFISVKFDGKLHSQGKSHRESNNHPHTVKNLLEDTLLRLGVEYIDLYQPGTACIDPNVPIEETVGAIADMVKKGYVRYIGLSEVGVDTIRRAHAVHPISWLQMEYSLFNRSIESNILPTLRELGISLSAYGVLSRGLLSGTWSKDRVLGLDDKRSNGPRFASENLEKNLALVESLREVAEEKQVTVAQLAIAWVLSQGEDVIPLVGARKRSQLQDSLGALDLNLSSDDLLRIEEAVPPELVAGEYFPVPREKWFYN</sequence>
<evidence type="ECO:0000256" key="1">
    <source>
        <dbReference type="ARBA" id="ARBA00023002"/>
    </source>
</evidence>
<dbReference type="PANTHER" id="PTHR43625:SF40">
    <property type="entry name" value="ALDO-KETO REDUCTASE YAKC [NADP(+)]"/>
    <property type="match status" value="1"/>
</dbReference>
<dbReference type="GO" id="GO:0016491">
    <property type="term" value="F:oxidoreductase activity"/>
    <property type="evidence" value="ECO:0007669"/>
    <property type="project" value="UniProtKB-KW"/>
</dbReference>
<dbReference type="Gene3D" id="3.20.20.100">
    <property type="entry name" value="NADP-dependent oxidoreductase domain"/>
    <property type="match status" value="1"/>
</dbReference>